<dbReference type="SFLD" id="SFLDS00003">
    <property type="entry name" value="Haloacid_Dehalogenase"/>
    <property type="match status" value="1"/>
</dbReference>
<sequence>MSIRLIAVDMDGTFLNDQNEFNRRRFQKLLPKLAAKNIKFAVASGSQYQRLRNKFTDIDAEIFFISQNGSVVHDGDEFLAATPIDDKLIQDVFELIREYPAGYISQVIVSGIEKTYVASGTPVEVQAMIAEYFSDLETVDNLSAISSVSVGEGLTKIGVRFSSKTPNLDQVIADFRAKLPTELASLNSGFNVELVGMSHINKATGIKMIQDKYDIAANEIVTFGDNENDIAMLALTPHSYAMENAHDKVKAVAHHIAPTNNEEGVLTVIEQLISTGL</sequence>
<dbReference type="InterPro" id="IPR000150">
    <property type="entry name" value="Cof"/>
</dbReference>
<dbReference type="PANTHER" id="PTHR10000:SF53">
    <property type="entry name" value="5-AMINO-6-(5-PHOSPHO-D-RIBITYLAMINO)URACIL PHOSPHATASE YBJI-RELATED"/>
    <property type="match status" value="1"/>
</dbReference>
<dbReference type="Gene3D" id="3.40.50.1000">
    <property type="entry name" value="HAD superfamily/HAD-like"/>
    <property type="match status" value="1"/>
</dbReference>
<comment type="caution">
    <text evidence="1">The sequence shown here is derived from an EMBL/GenBank/DDBJ whole genome shotgun (WGS) entry which is preliminary data.</text>
</comment>
<evidence type="ECO:0000313" key="1">
    <source>
        <dbReference type="EMBL" id="NKZ24857.1"/>
    </source>
</evidence>
<dbReference type="Gene3D" id="3.30.1240.10">
    <property type="match status" value="1"/>
</dbReference>
<protein>
    <submittedName>
        <fullName evidence="1">HAD family phosphatase</fullName>
    </submittedName>
</protein>
<organism evidence="1 2">
    <name type="scientific">Periweissella fabalis</name>
    <dbReference type="NCBI Taxonomy" id="1070421"/>
    <lineage>
        <taxon>Bacteria</taxon>
        <taxon>Bacillati</taxon>
        <taxon>Bacillota</taxon>
        <taxon>Bacilli</taxon>
        <taxon>Lactobacillales</taxon>
        <taxon>Lactobacillaceae</taxon>
        <taxon>Periweissella</taxon>
    </lineage>
</organism>
<dbReference type="EMBL" id="JAAXPN010000010">
    <property type="protein sequence ID" value="NKZ24857.1"/>
    <property type="molecule type" value="Genomic_DNA"/>
</dbReference>
<evidence type="ECO:0000313" key="2">
    <source>
        <dbReference type="Proteomes" id="UP000549765"/>
    </source>
</evidence>
<keyword evidence="2" id="KW-1185">Reference proteome</keyword>
<dbReference type="GO" id="GO:0005829">
    <property type="term" value="C:cytosol"/>
    <property type="evidence" value="ECO:0007669"/>
    <property type="project" value="TreeGrafter"/>
</dbReference>
<dbReference type="Proteomes" id="UP000549765">
    <property type="component" value="Unassembled WGS sequence"/>
</dbReference>
<dbReference type="InterPro" id="IPR006379">
    <property type="entry name" value="HAD-SF_hydro_IIB"/>
</dbReference>
<dbReference type="CDD" id="cd07518">
    <property type="entry name" value="HAD_YbiV-Like"/>
    <property type="match status" value="1"/>
</dbReference>
<name>A0A7X6S4D0_9LACO</name>
<accession>A0A7X6S4D0</accession>
<dbReference type="RefSeq" id="WP_168722651.1">
    <property type="nucleotide sequence ID" value="NZ_JAAXPN010000010.1"/>
</dbReference>
<dbReference type="InterPro" id="IPR023214">
    <property type="entry name" value="HAD_sf"/>
</dbReference>
<gene>
    <name evidence="1" type="ORF">HF964_08640</name>
</gene>
<dbReference type="GO" id="GO:0000287">
    <property type="term" value="F:magnesium ion binding"/>
    <property type="evidence" value="ECO:0007669"/>
    <property type="project" value="TreeGrafter"/>
</dbReference>
<dbReference type="Pfam" id="PF08282">
    <property type="entry name" value="Hydrolase_3"/>
    <property type="match status" value="1"/>
</dbReference>
<dbReference type="PANTHER" id="PTHR10000">
    <property type="entry name" value="PHOSPHOSERINE PHOSPHATASE"/>
    <property type="match status" value="1"/>
</dbReference>
<dbReference type="SFLD" id="SFLDG01140">
    <property type="entry name" value="C2.B:_Phosphomannomutase_and_P"/>
    <property type="match status" value="1"/>
</dbReference>
<dbReference type="InterPro" id="IPR036412">
    <property type="entry name" value="HAD-like_sf"/>
</dbReference>
<dbReference type="NCBIfam" id="TIGR00099">
    <property type="entry name" value="Cof-subfamily"/>
    <property type="match status" value="1"/>
</dbReference>
<dbReference type="SUPFAM" id="SSF56784">
    <property type="entry name" value="HAD-like"/>
    <property type="match status" value="1"/>
</dbReference>
<dbReference type="GO" id="GO:0016791">
    <property type="term" value="F:phosphatase activity"/>
    <property type="evidence" value="ECO:0007669"/>
    <property type="project" value="TreeGrafter"/>
</dbReference>
<dbReference type="AlphaFoldDB" id="A0A7X6S4D0"/>
<dbReference type="NCBIfam" id="TIGR01484">
    <property type="entry name" value="HAD-SF-IIB"/>
    <property type="match status" value="1"/>
</dbReference>
<reference evidence="1 2" key="1">
    <citation type="submission" date="2020-04" db="EMBL/GenBank/DDBJ databases">
        <title>MicrobeNet Type strains.</title>
        <authorList>
            <person name="Nicholson A.C."/>
        </authorList>
    </citation>
    <scope>NUCLEOTIDE SEQUENCE [LARGE SCALE GENOMIC DNA]</scope>
    <source>
        <strain evidence="1 2">CCUG 61472</strain>
    </source>
</reference>
<proteinExistence type="predicted"/>